<dbReference type="EMBL" id="FOWE01000001">
    <property type="protein sequence ID" value="SFN82533.1"/>
    <property type="molecule type" value="Genomic_DNA"/>
</dbReference>
<keyword evidence="2" id="KW-0808">Transferase</keyword>
<dbReference type="GO" id="GO:0016740">
    <property type="term" value="F:transferase activity"/>
    <property type="evidence" value="ECO:0007669"/>
    <property type="project" value="UniProtKB-KW"/>
</dbReference>
<evidence type="ECO:0000313" key="2">
    <source>
        <dbReference type="EMBL" id="SFN82533.1"/>
    </source>
</evidence>
<dbReference type="InterPro" id="IPR002575">
    <property type="entry name" value="Aminoglycoside_PTrfase"/>
</dbReference>
<dbReference type="SUPFAM" id="SSF56112">
    <property type="entry name" value="Protein kinase-like (PK-like)"/>
    <property type="match status" value="1"/>
</dbReference>
<accession>A0A1I5C677</accession>
<dbReference type="Pfam" id="PF01636">
    <property type="entry name" value="APH"/>
    <property type="match status" value="1"/>
</dbReference>
<evidence type="ECO:0000259" key="1">
    <source>
        <dbReference type="Pfam" id="PF01636"/>
    </source>
</evidence>
<dbReference type="RefSeq" id="WP_075011595.1">
    <property type="nucleotide sequence ID" value="NZ_FOWE01000001.1"/>
</dbReference>
<proteinExistence type="predicted"/>
<evidence type="ECO:0000313" key="3">
    <source>
        <dbReference type="Proteomes" id="UP000183642"/>
    </source>
</evidence>
<sequence length="342" mass="35937">MDTDAPDLTGAATWRDPGWREPAVAWAHERLAASGRTPVGRPEQVHVRAWSTAIRIPTDDGAVWLESVGAGSAQEPPLAVALGRWVPGRVPVPLGADAGRRLLLLPDGGTTLRASGRGGAVEAWEALLADSARLQVEVAEHAGEMVALGVPDARPERLPGLVAGLLADDDALLAGSPDGIDPALRERLRGSLAQLAELCRALAAGPVPASLQHDDLHDGNVFVAGDGHRFFDWGDASVSHPFLALLVPLRVAAAALGLPPGSPALLRLRDAYLRPWRAFAEAPALHELTGLALRIAPLERALTWHRILRGVLPEERAGWQASVPGWLAESGAPGPLDVVPGT</sequence>
<name>A0A1I5C677_9ACTN</name>
<keyword evidence="3" id="KW-1185">Reference proteome</keyword>
<feature type="domain" description="Aminoglycoside phosphotransferase" evidence="1">
    <location>
        <begin position="90"/>
        <end position="245"/>
    </location>
</feature>
<dbReference type="AlphaFoldDB" id="A0A1I5C677"/>
<gene>
    <name evidence="2" type="ORF">SAMN05660359_00123</name>
</gene>
<dbReference type="Proteomes" id="UP000183642">
    <property type="component" value="Unassembled WGS sequence"/>
</dbReference>
<dbReference type="InterPro" id="IPR011009">
    <property type="entry name" value="Kinase-like_dom_sf"/>
</dbReference>
<organism evidence="2 3">
    <name type="scientific">Geodermatophilus obscurus</name>
    <dbReference type="NCBI Taxonomy" id="1861"/>
    <lineage>
        <taxon>Bacteria</taxon>
        <taxon>Bacillati</taxon>
        <taxon>Actinomycetota</taxon>
        <taxon>Actinomycetes</taxon>
        <taxon>Geodermatophilales</taxon>
        <taxon>Geodermatophilaceae</taxon>
        <taxon>Geodermatophilus</taxon>
    </lineage>
</organism>
<reference evidence="3" key="1">
    <citation type="submission" date="2016-10" db="EMBL/GenBank/DDBJ databases">
        <authorList>
            <person name="Varghese N."/>
            <person name="Submissions S."/>
        </authorList>
    </citation>
    <scope>NUCLEOTIDE SEQUENCE [LARGE SCALE GENOMIC DNA]</scope>
    <source>
        <strain evidence="3">DSM 43161</strain>
    </source>
</reference>
<protein>
    <submittedName>
        <fullName evidence="2">Phosphotransferase enzyme family protein</fullName>
    </submittedName>
</protein>